<dbReference type="InterPro" id="IPR000212">
    <property type="entry name" value="DNA_helicase_UvrD/REP"/>
</dbReference>
<evidence type="ECO:0000256" key="4">
    <source>
        <dbReference type="ARBA" id="ARBA00022806"/>
    </source>
</evidence>
<dbReference type="SUPFAM" id="SSF52540">
    <property type="entry name" value="P-loop containing nucleoside triphosphate hydrolases"/>
    <property type="match status" value="1"/>
</dbReference>
<keyword evidence="7" id="KW-0413">Isomerase</keyword>
<dbReference type="CDD" id="cd18807">
    <property type="entry name" value="SF1_C_UvrD"/>
    <property type="match status" value="1"/>
</dbReference>
<feature type="compositionally biased region" description="Low complexity" evidence="12">
    <location>
        <begin position="13"/>
        <end position="36"/>
    </location>
</feature>
<feature type="binding site" evidence="11">
    <location>
        <begin position="203"/>
        <end position="210"/>
    </location>
    <ligand>
        <name>ATP</name>
        <dbReference type="ChEBI" id="CHEBI:30616"/>
    </ligand>
</feature>
<feature type="compositionally biased region" description="Basic and acidic residues" evidence="12">
    <location>
        <begin position="60"/>
        <end position="74"/>
    </location>
</feature>
<organism evidence="15 16">
    <name type="scientific">Naegleria lovaniensis</name>
    <name type="common">Amoeba</name>
    <dbReference type="NCBI Taxonomy" id="51637"/>
    <lineage>
        <taxon>Eukaryota</taxon>
        <taxon>Discoba</taxon>
        <taxon>Heterolobosea</taxon>
        <taxon>Tetramitia</taxon>
        <taxon>Eutetramitia</taxon>
        <taxon>Vahlkampfiidae</taxon>
        <taxon>Naegleria</taxon>
    </lineage>
</organism>
<dbReference type="GO" id="GO:0003677">
    <property type="term" value="F:DNA binding"/>
    <property type="evidence" value="ECO:0007669"/>
    <property type="project" value="UniProtKB-KW"/>
</dbReference>
<dbReference type="Pfam" id="PF13361">
    <property type="entry name" value="UvrD_C"/>
    <property type="match status" value="2"/>
</dbReference>
<dbReference type="GO" id="GO:0016787">
    <property type="term" value="F:hydrolase activity"/>
    <property type="evidence" value="ECO:0007669"/>
    <property type="project" value="UniProtKB-UniRule"/>
</dbReference>
<dbReference type="EMBL" id="PYSW02000057">
    <property type="protein sequence ID" value="KAG2373287.1"/>
    <property type="molecule type" value="Genomic_DNA"/>
</dbReference>
<feature type="compositionally biased region" description="Low complexity" evidence="12">
    <location>
        <begin position="43"/>
        <end position="56"/>
    </location>
</feature>
<accession>A0AA88GCY1</accession>
<gene>
    <name evidence="15" type="ORF">C9374_012276</name>
</gene>
<dbReference type="Pfam" id="PF00580">
    <property type="entry name" value="UvrD-helicase"/>
    <property type="match status" value="1"/>
</dbReference>
<dbReference type="Proteomes" id="UP000816034">
    <property type="component" value="Unassembled WGS sequence"/>
</dbReference>
<keyword evidence="3 11" id="KW-0378">Hydrolase</keyword>
<comment type="catalytic activity">
    <reaction evidence="8">
        <text>Couples ATP hydrolysis with the unwinding of duplex DNA by translocating in the 3'-5' direction.</text>
        <dbReference type="EC" id="5.6.2.4"/>
    </reaction>
</comment>
<evidence type="ECO:0000256" key="2">
    <source>
        <dbReference type="ARBA" id="ARBA00022741"/>
    </source>
</evidence>
<dbReference type="InterPro" id="IPR013986">
    <property type="entry name" value="DExx_box_DNA_helicase_dom_sf"/>
</dbReference>
<evidence type="ECO:0000259" key="13">
    <source>
        <dbReference type="PROSITE" id="PS51198"/>
    </source>
</evidence>
<dbReference type="InterPro" id="IPR014016">
    <property type="entry name" value="UvrD-like_ATP-bd"/>
</dbReference>
<evidence type="ECO:0000256" key="5">
    <source>
        <dbReference type="ARBA" id="ARBA00022840"/>
    </source>
</evidence>
<comment type="caution">
    <text evidence="15">The sequence shown here is derived from an EMBL/GenBank/DDBJ whole genome shotgun (WGS) entry which is preliminary data.</text>
</comment>
<keyword evidence="16" id="KW-1185">Reference proteome</keyword>
<dbReference type="AlphaFoldDB" id="A0AA88GCY1"/>
<proteinExistence type="inferred from homology"/>
<evidence type="ECO:0000256" key="11">
    <source>
        <dbReference type="PROSITE-ProRule" id="PRU00560"/>
    </source>
</evidence>
<evidence type="ECO:0000256" key="1">
    <source>
        <dbReference type="ARBA" id="ARBA00009922"/>
    </source>
</evidence>
<evidence type="ECO:0000256" key="3">
    <source>
        <dbReference type="ARBA" id="ARBA00022801"/>
    </source>
</evidence>
<dbReference type="RefSeq" id="XP_044542461.1">
    <property type="nucleotide sequence ID" value="XM_044688024.1"/>
</dbReference>
<feature type="compositionally biased region" description="Polar residues" evidence="12">
    <location>
        <begin position="1"/>
        <end position="12"/>
    </location>
</feature>
<dbReference type="InterPro" id="IPR027417">
    <property type="entry name" value="P-loop_NTPase"/>
</dbReference>
<evidence type="ECO:0000313" key="16">
    <source>
        <dbReference type="Proteomes" id="UP000816034"/>
    </source>
</evidence>
<feature type="compositionally biased region" description="Polar residues" evidence="12">
    <location>
        <begin position="75"/>
        <end position="86"/>
    </location>
</feature>
<evidence type="ECO:0000259" key="14">
    <source>
        <dbReference type="PROSITE" id="PS51217"/>
    </source>
</evidence>
<sequence>MPSLGSSSSITYSPQNSSKPSPSVSTTTATTNTTGTIKRRHSSSSFVNESSSSTTSLNHKTIDSFFRKKKDDHQPPSQQSSEFQTSCKDEFTPSHDSSRSDQESGPILKKQKTAKTPPKKSSNRQSSSSSPLCTGPLDLLFQKQKQFTSSQQSSSSDSAVSCSDSELIKGNPLLDWEHELTKLDDTQRQAVHENSAKYLLINGSPGCGKTLVVALRALQLLRTDPTRKILILTFSKKAEQEIHARIFKFTGFKSNQQHRIHVKTIHAFAFMIMRKFGDENRKTIANEQQILEIFKKSPKFQNVQDDKFKELLSWCQEQRAKGNTSSDFIEGTEKDFLVWYQDELLKKCLTLDSLIEQASQVLQTEKKAIQFCSQFFTDLFVDEFQDTSFKQYDLLKLASNHDCLKNITVFGDQNQSIYSFIGSNGVRLFQQFKIDFENVQTIDMMTNYRSNTELIKIANYFMRTDTRKGSSTITENTNNYMVRKFGNFIEEIEFITREIQKLVNNGVSLSSICVLFRRDKLQSILEETLIRKNIKVASPVKDKFLVVLKILKLMIGEGKEYTEKEEDLIFIVKNFKPYMDGIGEKTVQSYLNGEKPTKKSARLSQFIQTLIMLRKNLFATLGTISLPTLCDYMLQNFKDVKVFADEDYIRQRISAYSTETASLCALRDIEACWSSDDNRVMTEGVVLSTIHRAKGLEFDIVFIPEVHDGVMPLQKNVHDAKKVPDKQCEQIDESEERRIFYVAITRAKQCLYLTHVEKSQFITQIDSFLKQSKQ</sequence>
<comment type="similarity">
    <text evidence="1">Belongs to the helicase family. UvrD subfamily.</text>
</comment>
<dbReference type="Gene3D" id="1.10.486.10">
    <property type="entry name" value="PCRA, domain 4"/>
    <property type="match status" value="1"/>
</dbReference>
<dbReference type="GO" id="GO:0005524">
    <property type="term" value="F:ATP binding"/>
    <property type="evidence" value="ECO:0007669"/>
    <property type="project" value="UniProtKB-UniRule"/>
</dbReference>
<dbReference type="CDD" id="cd17932">
    <property type="entry name" value="DEXQc_UvrD"/>
    <property type="match status" value="1"/>
</dbReference>
<dbReference type="GeneID" id="68104730"/>
<dbReference type="GO" id="GO:0000725">
    <property type="term" value="P:recombinational repair"/>
    <property type="evidence" value="ECO:0007669"/>
    <property type="project" value="TreeGrafter"/>
</dbReference>
<feature type="domain" description="UvrD-like helicase ATP-binding" evidence="13">
    <location>
        <begin position="182"/>
        <end position="451"/>
    </location>
</feature>
<dbReference type="PROSITE" id="PS51198">
    <property type="entry name" value="UVRD_HELICASE_ATP_BIND"/>
    <property type="match status" value="1"/>
</dbReference>
<evidence type="ECO:0000256" key="8">
    <source>
        <dbReference type="ARBA" id="ARBA00034617"/>
    </source>
</evidence>
<feature type="compositionally biased region" description="Basic residues" evidence="12">
    <location>
        <begin position="109"/>
        <end position="122"/>
    </location>
</feature>
<comment type="catalytic activity">
    <reaction evidence="10">
        <text>ATP + H2O = ADP + phosphate + H(+)</text>
        <dbReference type="Rhea" id="RHEA:13065"/>
        <dbReference type="ChEBI" id="CHEBI:15377"/>
        <dbReference type="ChEBI" id="CHEBI:15378"/>
        <dbReference type="ChEBI" id="CHEBI:30616"/>
        <dbReference type="ChEBI" id="CHEBI:43474"/>
        <dbReference type="ChEBI" id="CHEBI:456216"/>
        <dbReference type="EC" id="5.6.2.4"/>
    </reaction>
</comment>
<evidence type="ECO:0000256" key="12">
    <source>
        <dbReference type="SAM" id="MobiDB-lite"/>
    </source>
</evidence>
<dbReference type="EC" id="5.6.2.4" evidence="9"/>
<evidence type="ECO:0000256" key="9">
    <source>
        <dbReference type="ARBA" id="ARBA00034808"/>
    </source>
</evidence>
<keyword evidence="5 11" id="KW-0067">ATP-binding</keyword>
<evidence type="ECO:0000256" key="7">
    <source>
        <dbReference type="ARBA" id="ARBA00023235"/>
    </source>
</evidence>
<keyword evidence="6" id="KW-0238">DNA-binding</keyword>
<keyword evidence="4 11" id="KW-0347">Helicase</keyword>
<dbReference type="PANTHER" id="PTHR11070">
    <property type="entry name" value="UVRD / RECB / PCRA DNA HELICASE FAMILY MEMBER"/>
    <property type="match status" value="1"/>
</dbReference>
<protein>
    <recommendedName>
        <fullName evidence="9">DNA 3'-5' helicase</fullName>
        <ecNumber evidence="9">5.6.2.4</ecNumber>
    </recommendedName>
</protein>
<keyword evidence="2 11" id="KW-0547">Nucleotide-binding</keyword>
<dbReference type="PANTHER" id="PTHR11070:SF2">
    <property type="entry name" value="ATP-DEPENDENT DNA HELICASE SRS2"/>
    <property type="match status" value="1"/>
</dbReference>
<feature type="region of interest" description="Disordered" evidence="12">
    <location>
        <begin position="1"/>
        <end position="132"/>
    </location>
</feature>
<evidence type="ECO:0000256" key="6">
    <source>
        <dbReference type="ARBA" id="ARBA00023125"/>
    </source>
</evidence>
<evidence type="ECO:0000313" key="15">
    <source>
        <dbReference type="EMBL" id="KAG2373287.1"/>
    </source>
</evidence>
<dbReference type="Gene3D" id="3.40.50.300">
    <property type="entry name" value="P-loop containing nucleotide triphosphate hydrolases"/>
    <property type="match status" value="3"/>
</dbReference>
<feature type="domain" description="UvrD-like helicase C-terminal" evidence="14">
    <location>
        <begin position="452"/>
        <end position="695"/>
    </location>
</feature>
<name>A0AA88GCY1_NAELO</name>
<dbReference type="PROSITE" id="PS51217">
    <property type="entry name" value="UVRD_HELICASE_CTER"/>
    <property type="match status" value="1"/>
</dbReference>
<evidence type="ECO:0000256" key="10">
    <source>
        <dbReference type="ARBA" id="ARBA00048988"/>
    </source>
</evidence>
<feature type="compositionally biased region" description="Basic and acidic residues" evidence="12">
    <location>
        <begin position="87"/>
        <end position="102"/>
    </location>
</feature>
<dbReference type="GO" id="GO:0043138">
    <property type="term" value="F:3'-5' DNA helicase activity"/>
    <property type="evidence" value="ECO:0007669"/>
    <property type="project" value="UniProtKB-EC"/>
</dbReference>
<dbReference type="Gene3D" id="1.10.10.160">
    <property type="match status" value="1"/>
</dbReference>
<dbReference type="InterPro" id="IPR014017">
    <property type="entry name" value="DNA_helicase_UvrD-like_C"/>
</dbReference>
<reference evidence="15 16" key="1">
    <citation type="journal article" date="2018" name="BMC Genomics">
        <title>The genome of Naegleria lovaniensis, the basis for a comparative approach to unravel pathogenicity factors of the human pathogenic amoeba N. fowleri.</title>
        <authorList>
            <person name="Liechti N."/>
            <person name="Schurch N."/>
            <person name="Bruggmann R."/>
            <person name="Wittwer M."/>
        </authorList>
    </citation>
    <scope>NUCLEOTIDE SEQUENCE [LARGE SCALE GENOMIC DNA]</scope>
    <source>
        <strain evidence="15 16">ATCC 30569</strain>
    </source>
</reference>